<feature type="region of interest" description="Disordered" evidence="1">
    <location>
        <begin position="142"/>
        <end position="173"/>
    </location>
</feature>
<dbReference type="SUPFAM" id="SSF56784">
    <property type="entry name" value="HAD-like"/>
    <property type="match status" value="1"/>
</dbReference>
<evidence type="ECO:0000313" key="2">
    <source>
        <dbReference type="EMBL" id="KKM19587.1"/>
    </source>
</evidence>
<feature type="compositionally biased region" description="Basic and acidic residues" evidence="1">
    <location>
        <begin position="151"/>
        <end position="173"/>
    </location>
</feature>
<organism evidence="2">
    <name type="scientific">marine sediment metagenome</name>
    <dbReference type="NCBI Taxonomy" id="412755"/>
    <lineage>
        <taxon>unclassified sequences</taxon>
        <taxon>metagenomes</taxon>
        <taxon>ecological metagenomes</taxon>
    </lineage>
</organism>
<reference evidence="2" key="1">
    <citation type="journal article" date="2015" name="Nature">
        <title>Complex archaea that bridge the gap between prokaryotes and eukaryotes.</title>
        <authorList>
            <person name="Spang A."/>
            <person name="Saw J.H."/>
            <person name="Jorgensen S.L."/>
            <person name="Zaremba-Niedzwiedzka K."/>
            <person name="Martijn J."/>
            <person name="Lind A.E."/>
            <person name="van Eijk R."/>
            <person name="Schleper C."/>
            <person name="Guy L."/>
            <person name="Ettema T.J."/>
        </authorList>
    </citation>
    <scope>NUCLEOTIDE SEQUENCE</scope>
</reference>
<proteinExistence type="predicted"/>
<protein>
    <submittedName>
        <fullName evidence="2">Uncharacterized protein</fullName>
    </submittedName>
</protein>
<accession>A0A0F9HWR9</accession>
<dbReference type="InterPro" id="IPR023214">
    <property type="entry name" value="HAD_sf"/>
</dbReference>
<evidence type="ECO:0000256" key="1">
    <source>
        <dbReference type="SAM" id="MobiDB-lite"/>
    </source>
</evidence>
<comment type="caution">
    <text evidence="2">The sequence shown here is derived from an EMBL/GenBank/DDBJ whole genome shotgun (WGS) entry which is preliminary data.</text>
</comment>
<gene>
    <name evidence="2" type="ORF">LCGC14_1654190</name>
</gene>
<dbReference type="AlphaFoldDB" id="A0A0F9HWR9"/>
<dbReference type="Gene3D" id="3.40.50.1000">
    <property type="entry name" value="HAD superfamily/HAD-like"/>
    <property type="match status" value="1"/>
</dbReference>
<dbReference type="EMBL" id="LAZR01013953">
    <property type="protein sequence ID" value="KKM19587.1"/>
    <property type="molecule type" value="Genomic_DNA"/>
</dbReference>
<dbReference type="InterPro" id="IPR036412">
    <property type="entry name" value="HAD-like_sf"/>
</dbReference>
<name>A0A0F9HWR9_9ZZZZ</name>
<sequence length="194" mass="22398">MWVFVDVDGTLIDIEDNPRPYIPEFILKLKELGCTIVIWSAGGALYAESKINAICNRLYYSENPNWDLRPHIRTYLGKRNHKDAALILKDYQFYVDDVQELLDAMDREGHGTFKVPFYTEALAEDDRWLLKAAEAIEKDLHARCGGPSSPEHGETSEALPERPKESPDRQIIEDSARWNELRRISSRFYQGPKD</sequence>